<dbReference type="EMBL" id="CP020557">
    <property type="protein sequence ID" value="ARF70508.1"/>
    <property type="molecule type" value="Genomic_DNA"/>
</dbReference>
<keyword evidence="1" id="KW-0805">Transcription regulation</keyword>
<dbReference type="InterPro" id="IPR036388">
    <property type="entry name" value="WH-like_DNA-bd_sf"/>
</dbReference>
<dbReference type="InterPro" id="IPR016032">
    <property type="entry name" value="Sig_transdc_resp-reg_C-effctor"/>
</dbReference>
<dbReference type="Pfam" id="PF00196">
    <property type="entry name" value="GerE"/>
    <property type="match status" value="1"/>
</dbReference>
<dbReference type="SUPFAM" id="SSF46894">
    <property type="entry name" value="C-terminal effector domain of the bipartite response regulators"/>
    <property type="match status" value="1"/>
</dbReference>
<dbReference type="Proteomes" id="UP000192727">
    <property type="component" value="Chromosome"/>
</dbReference>
<evidence type="ECO:0000256" key="2">
    <source>
        <dbReference type="ARBA" id="ARBA00023163"/>
    </source>
</evidence>
<reference evidence="3 4" key="1">
    <citation type="submission" date="2017-03" db="EMBL/GenBank/DDBJ databases">
        <title>Paenibacillus larvae genome sequencing.</title>
        <authorList>
            <person name="Dingman D.W."/>
        </authorList>
    </citation>
    <scope>NUCLEOTIDE SEQUENCE [LARGE SCALE GENOMIC DNA]</scope>
    <source>
        <strain evidence="3 4">SAG 10367</strain>
    </source>
</reference>
<dbReference type="PROSITE" id="PS50043">
    <property type="entry name" value="HTH_LUXR_2"/>
    <property type="match status" value="1"/>
</dbReference>
<keyword evidence="2" id="KW-0804">Transcription</keyword>
<accession>A0A1U9YUQ9</accession>
<dbReference type="InterPro" id="IPR000792">
    <property type="entry name" value="Tscrpt_reg_LuxR_C"/>
</dbReference>
<dbReference type="RefSeq" id="WP_024093027.1">
    <property type="nucleotide sequence ID" value="NZ_CP019794.1"/>
</dbReference>
<dbReference type="SMART" id="SM00421">
    <property type="entry name" value="HTH_LUXR"/>
    <property type="match status" value="1"/>
</dbReference>
<evidence type="ECO:0000313" key="4">
    <source>
        <dbReference type="Proteomes" id="UP000192727"/>
    </source>
</evidence>
<dbReference type="GO" id="GO:0006355">
    <property type="term" value="P:regulation of DNA-templated transcription"/>
    <property type="evidence" value="ECO:0007669"/>
    <property type="project" value="InterPro"/>
</dbReference>
<name>A0A1U9YUQ9_9BACL</name>
<organism evidence="3 4">
    <name type="scientific">Paenibacillus larvae subsp. pulvifaciens</name>
    <dbReference type="NCBI Taxonomy" id="1477"/>
    <lineage>
        <taxon>Bacteria</taxon>
        <taxon>Bacillati</taxon>
        <taxon>Bacillota</taxon>
        <taxon>Bacilli</taxon>
        <taxon>Bacillales</taxon>
        <taxon>Paenibacillaceae</taxon>
        <taxon>Paenibacillus</taxon>
    </lineage>
</organism>
<evidence type="ECO:0000256" key="1">
    <source>
        <dbReference type="ARBA" id="ARBA00023015"/>
    </source>
</evidence>
<dbReference type="AlphaFoldDB" id="A0A1U9YUQ9"/>
<dbReference type="GO" id="GO:0003677">
    <property type="term" value="F:DNA binding"/>
    <property type="evidence" value="ECO:0007669"/>
    <property type="project" value="InterPro"/>
</dbReference>
<dbReference type="GeneID" id="64217219"/>
<protein>
    <submittedName>
        <fullName evidence="3">LuxR family transcriptional regulator</fullName>
    </submittedName>
</protein>
<proteinExistence type="predicted"/>
<sequence length="80" mass="9271">MKDKIWGMSQTELRIIKMIAKEMPNKQIADELNYSQRMIEYYISDISKKLNVQTRVGIVAKAYKLKILNSIIAAALFVCF</sequence>
<evidence type="ECO:0000313" key="3">
    <source>
        <dbReference type="EMBL" id="ARF70508.1"/>
    </source>
</evidence>
<gene>
    <name evidence="3" type="ORF">B7C51_13675</name>
</gene>
<dbReference type="Gene3D" id="1.10.10.10">
    <property type="entry name" value="Winged helix-like DNA-binding domain superfamily/Winged helix DNA-binding domain"/>
    <property type="match status" value="1"/>
</dbReference>